<protein>
    <recommendedName>
        <fullName evidence="3">diguanylate cyclase</fullName>
        <ecNumber evidence="3">2.7.7.65</ecNumber>
    </recommendedName>
</protein>
<gene>
    <name evidence="9" type="primary">dosC_2</name>
    <name evidence="9" type="ORF">NCTC11967_00598</name>
</gene>
<accession>A0AB38FRV5</accession>
<dbReference type="RefSeq" id="WP_006819549.1">
    <property type="nucleotide sequence ID" value="NZ_CABKQJ010000016.1"/>
</dbReference>
<keyword evidence="7" id="KW-0812">Transmembrane</keyword>
<feature type="domain" description="GGDEF" evidence="8">
    <location>
        <begin position="366"/>
        <end position="495"/>
    </location>
</feature>
<comment type="caution">
    <text evidence="9">The sequence shown here is derived from an EMBL/GenBank/DDBJ whole genome shotgun (WGS) entry which is preliminary data.</text>
</comment>
<feature type="region of interest" description="Disordered" evidence="6">
    <location>
        <begin position="485"/>
        <end position="506"/>
    </location>
</feature>
<dbReference type="Pfam" id="PF00990">
    <property type="entry name" value="GGDEF"/>
    <property type="match status" value="1"/>
</dbReference>
<organism evidence="9 10">
    <name type="scientific">Yokenella regensburgei</name>
    <dbReference type="NCBI Taxonomy" id="158877"/>
    <lineage>
        <taxon>Bacteria</taxon>
        <taxon>Pseudomonadati</taxon>
        <taxon>Pseudomonadota</taxon>
        <taxon>Gammaproteobacteria</taxon>
        <taxon>Enterobacterales</taxon>
        <taxon>Enterobacteriaceae</taxon>
        <taxon>Yokenella</taxon>
    </lineage>
</organism>
<feature type="transmembrane region" description="Helical" evidence="7">
    <location>
        <begin position="12"/>
        <end position="31"/>
    </location>
</feature>
<evidence type="ECO:0000256" key="1">
    <source>
        <dbReference type="ARBA" id="ARBA00001946"/>
    </source>
</evidence>
<sequence length="506" mass="57075">MRIVQDSLRSRQALLISAMITFLFTALWVVFVHQKRLVDLNDGMNTLVSEMTRVFNDNELIADATGVRFHQIQSTGECASPAQYLPRGGSAWAINGDPANLNPAFGTLISREQSRDALCLYTAAEFIRYKINALNPGSYDPQRYIIARDASWFYWFSPEDSVRFQFSDSMMANSAQTFFPAPESFYDRLLQKDAISKSRSSTDLYQDKITGERAYSVVSYIYDLSKGDISNQIVAYLIYDHSRPELVTSLNNAFNQKLPTGLIVELVERKTGASLCLTKSCQALSPLQVEPLSAKYEFRYGLPLYLFAIYDPLAWVVVLLAPLLLWGLYRIIRGQLNDGDTRLYTDQLTGCYTRKILEVIYRREMHFNAVVLFDCNQFKAINDTWGHSVGDKALQVIALCLMTNVRTAKDIVIRSGGDEFVILSSSNEAQVARIAQRVAEQIAAYEFIMNQQRIHLSVSWGIAPCEGNNLDAAIQQADADMYRMKQRRKAATTSPAVSLPPQSLPR</sequence>
<name>A0AB38FRV5_9ENTR</name>
<evidence type="ECO:0000256" key="2">
    <source>
        <dbReference type="ARBA" id="ARBA00004665"/>
    </source>
</evidence>
<dbReference type="GO" id="GO:1902201">
    <property type="term" value="P:negative regulation of bacterial-type flagellum-dependent cell motility"/>
    <property type="evidence" value="ECO:0007669"/>
    <property type="project" value="TreeGrafter"/>
</dbReference>
<dbReference type="GO" id="GO:0005525">
    <property type="term" value="F:GTP binding"/>
    <property type="evidence" value="ECO:0007669"/>
    <property type="project" value="UniProtKB-KW"/>
</dbReference>
<keyword evidence="7" id="KW-1133">Transmembrane helix</keyword>
<dbReference type="GO" id="GO:0005886">
    <property type="term" value="C:plasma membrane"/>
    <property type="evidence" value="ECO:0007669"/>
    <property type="project" value="TreeGrafter"/>
</dbReference>
<reference evidence="9 10" key="1">
    <citation type="submission" date="2018-06" db="EMBL/GenBank/DDBJ databases">
        <authorList>
            <consortium name="Pathogen Informatics"/>
            <person name="Doyle S."/>
        </authorList>
    </citation>
    <scope>NUCLEOTIDE SEQUENCE [LARGE SCALE GENOMIC DNA]</scope>
    <source>
        <strain evidence="9 10">NCTC11967</strain>
    </source>
</reference>
<dbReference type="GO" id="GO:0052621">
    <property type="term" value="F:diguanylate cyclase activity"/>
    <property type="evidence" value="ECO:0007669"/>
    <property type="project" value="UniProtKB-EC"/>
</dbReference>
<keyword evidence="7" id="KW-0472">Membrane</keyword>
<proteinExistence type="predicted"/>
<keyword evidence="4" id="KW-0547">Nucleotide-binding</keyword>
<dbReference type="InterPro" id="IPR000160">
    <property type="entry name" value="GGDEF_dom"/>
</dbReference>
<dbReference type="Gene3D" id="3.30.70.270">
    <property type="match status" value="1"/>
</dbReference>
<comment type="pathway">
    <text evidence="2">Purine metabolism; 3',5'-cyclic di-GMP biosynthesis.</text>
</comment>
<dbReference type="InterPro" id="IPR043128">
    <property type="entry name" value="Rev_trsase/Diguanyl_cyclase"/>
</dbReference>
<comment type="catalytic activity">
    <reaction evidence="5">
        <text>2 GTP = 3',3'-c-di-GMP + 2 diphosphate</text>
        <dbReference type="Rhea" id="RHEA:24898"/>
        <dbReference type="ChEBI" id="CHEBI:33019"/>
        <dbReference type="ChEBI" id="CHEBI:37565"/>
        <dbReference type="ChEBI" id="CHEBI:58805"/>
        <dbReference type="EC" id="2.7.7.65"/>
    </reaction>
</comment>
<dbReference type="InterPro" id="IPR029787">
    <property type="entry name" value="Nucleotide_cyclase"/>
</dbReference>
<feature type="transmembrane region" description="Helical" evidence="7">
    <location>
        <begin position="313"/>
        <end position="332"/>
    </location>
</feature>
<dbReference type="InterPro" id="IPR050469">
    <property type="entry name" value="Diguanylate_Cyclase"/>
</dbReference>
<dbReference type="PROSITE" id="PS50887">
    <property type="entry name" value="GGDEF"/>
    <property type="match status" value="1"/>
</dbReference>
<evidence type="ECO:0000256" key="3">
    <source>
        <dbReference type="ARBA" id="ARBA00012528"/>
    </source>
</evidence>
<keyword evidence="9" id="KW-0808">Transferase</keyword>
<evidence type="ECO:0000256" key="4">
    <source>
        <dbReference type="ARBA" id="ARBA00023134"/>
    </source>
</evidence>
<dbReference type="AlphaFoldDB" id="A0AB38FRV5"/>
<dbReference type="SUPFAM" id="SSF55073">
    <property type="entry name" value="Nucleotide cyclase"/>
    <property type="match status" value="1"/>
</dbReference>
<dbReference type="PANTHER" id="PTHR45138:SF9">
    <property type="entry name" value="DIGUANYLATE CYCLASE DGCM-RELATED"/>
    <property type="match status" value="1"/>
</dbReference>
<dbReference type="CDD" id="cd01949">
    <property type="entry name" value="GGDEF"/>
    <property type="match status" value="1"/>
</dbReference>
<evidence type="ECO:0000256" key="6">
    <source>
        <dbReference type="SAM" id="MobiDB-lite"/>
    </source>
</evidence>
<dbReference type="PANTHER" id="PTHR45138">
    <property type="entry name" value="REGULATORY COMPONENTS OF SENSORY TRANSDUCTION SYSTEM"/>
    <property type="match status" value="1"/>
</dbReference>
<keyword evidence="9" id="KW-0548">Nucleotidyltransferase</keyword>
<dbReference type="SMART" id="SM00267">
    <property type="entry name" value="GGDEF"/>
    <property type="match status" value="1"/>
</dbReference>
<evidence type="ECO:0000313" key="10">
    <source>
        <dbReference type="Proteomes" id="UP000251313"/>
    </source>
</evidence>
<evidence type="ECO:0000313" key="9">
    <source>
        <dbReference type="EMBL" id="SQA60414.1"/>
    </source>
</evidence>
<evidence type="ECO:0000259" key="8">
    <source>
        <dbReference type="PROSITE" id="PS50887"/>
    </source>
</evidence>
<evidence type="ECO:0000256" key="5">
    <source>
        <dbReference type="ARBA" id="ARBA00034247"/>
    </source>
</evidence>
<dbReference type="EC" id="2.7.7.65" evidence="3"/>
<comment type="cofactor">
    <cofactor evidence="1">
        <name>Mg(2+)</name>
        <dbReference type="ChEBI" id="CHEBI:18420"/>
    </cofactor>
</comment>
<dbReference type="NCBIfam" id="TIGR00254">
    <property type="entry name" value="GGDEF"/>
    <property type="match status" value="1"/>
</dbReference>
<dbReference type="EMBL" id="UAVL01000001">
    <property type="protein sequence ID" value="SQA60414.1"/>
    <property type="molecule type" value="Genomic_DNA"/>
</dbReference>
<evidence type="ECO:0000256" key="7">
    <source>
        <dbReference type="SAM" id="Phobius"/>
    </source>
</evidence>
<keyword evidence="4" id="KW-0342">GTP-binding</keyword>
<dbReference type="Proteomes" id="UP000251313">
    <property type="component" value="Unassembled WGS sequence"/>
</dbReference>
<dbReference type="GO" id="GO:0043709">
    <property type="term" value="P:cell adhesion involved in single-species biofilm formation"/>
    <property type="evidence" value="ECO:0007669"/>
    <property type="project" value="TreeGrafter"/>
</dbReference>